<dbReference type="CDD" id="cd06141">
    <property type="entry name" value="WRN_exo"/>
    <property type="match status" value="1"/>
</dbReference>
<evidence type="ECO:0000259" key="3">
    <source>
        <dbReference type="Pfam" id="PF01612"/>
    </source>
</evidence>
<dbReference type="GO" id="GO:0008408">
    <property type="term" value="F:3'-5' exonuclease activity"/>
    <property type="evidence" value="ECO:0007669"/>
    <property type="project" value="InterPro"/>
</dbReference>
<evidence type="ECO:0000256" key="2">
    <source>
        <dbReference type="ARBA" id="ARBA00022801"/>
    </source>
</evidence>
<dbReference type="PANTHER" id="PTHR13620:SF105">
    <property type="entry name" value="OS01G0737700 PROTEIN"/>
    <property type="match status" value="1"/>
</dbReference>
<dbReference type="STRING" id="981085.W9RLA2"/>
<dbReference type="GO" id="GO:0004386">
    <property type="term" value="F:helicase activity"/>
    <property type="evidence" value="ECO:0007669"/>
    <property type="project" value="UniProtKB-KW"/>
</dbReference>
<evidence type="ECO:0000313" key="5">
    <source>
        <dbReference type="Proteomes" id="UP000030645"/>
    </source>
</evidence>
<dbReference type="InterPro" id="IPR036397">
    <property type="entry name" value="RNaseH_sf"/>
</dbReference>
<dbReference type="InterPro" id="IPR012337">
    <property type="entry name" value="RNaseH-like_sf"/>
</dbReference>
<feature type="domain" description="3'-5' exonuclease" evidence="3">
    <location>
        <begin position="35"/>
        <end position="163"/>
    </location>
</feature>
<evidence type="ECO:0000313" key="4">
    <source>
        <dbReference type="EMBL" id="EXB96387.1"/>
    </source>
</evidence>
<name>W9RLA2_9ROSA</name>
<protein>
    <submittedName>
        <fullName evidence="4">Werner syndrome ATP-dependent helicase-like protein</fullName>
    </submittedName>
</protein>
<dbReference type="InterPro" id="IPR051132">
    <property type="entry name" value="3-5_Exonuclease_domain"/>
</dbReference>
<dbReference type="GO" id="GO:0005634">
    <property type="term" value="C:nucleus"/>
    <property type="evidence" value="ECO:0007669"/>
    <property type="project" value="TreeGrafter"/>
</dbReference>
<keyword evidence="1" id="KW-0540">Nuclease</keyword>
<organism evidence="4 5">
    <name type="scientific">Morus notabilis</name>
    <dbReference type="NCBI Taxonomy" id="981085"/>
    <lineage>
        <taxon>Eukaryota</taxon>
        <taxon>Viridiplantae</taxon>
        <taxon>Streptophyta</taxon>
        <taxon>Embryophyta</taxon>
        <taxon>Tracheophyta</taxon>
        <taxon>Spermatophyta</taxon>
        <taxon>Magnoliopsida</taxon>
        <taxon>eudicotyledons</taxon>
        <taxon>Gunneridae</taxon>
        <taxon>Pentapetalae</taxon>
        <taxon>rosids</taxon>
        <taxon>fabids</taxon>
        <taxon>Rosales</taxon>
        <taxon>Moraceae</taxon>
        <taxon>Moreae</taxon>
        <taxon>Morus</taxon>
    </lineage>
</organism>
<gene>
    <name evidence="4" type="ORF">L484_023107</name>
</gene>
<dbReference type="GO" id="GO:0006139">
    <property type="term" value="P:nucleobase-containing compound metabolic process"/>
    <property type="evidence" value="ECO:0007669"/>
    <property type="project" value="InterPro"/>
</dbReference>
<evidence type="ECO:0000256" key="1">
    <source>
        <dbReference type="ARBA" id="ARBA00022722"/>
    </source>
</evidence>
<dbReference type="AlphaFoldDB" id="W9RLA2"/>
<dbReference type="SUPFAM" id="SSF53098">
    <property type="entry name" value="Ribonuclease H-like"/>
    <property type="match status" value="1"/>
</dbReference>
<dbReference type="EMBL" id="KE345239">
    <property type="protein sequence ID" value="EXB96387.1"/>
    <property type="molecule type" value="Genomic_DNA"/>
</dbReference>
<dbReference type="Proteomes" id="UP000030645">
    <property type="component" value="Unassembled WGS sequence"/>
</dbReference>
<keyword evidence="4" id="KW-0347">Helicase</keyword>
<keyword evidence="5" id="KW-1185">Reference proteome</keyword>
<accession>W9RLA2</accession>
<dbReference type="Gene3D" id="3.30.420.10">
    <property type="entry name" value="Ribonuclease H-like superfamily/Ribonuclease H"/>
    <property type="match status" value="1"/>
</dbReference>
<dbReference type="OrthoDB" id="1920326at2759"/>
<dbReference type="Pfam" id="PF01612">
    <property type="entry name" value="DNA_pol_A_exo1"/>
    <property type="match status" value="1"/>
</dbReference>
<proteinExistence type="predicted"/>
<keyword evidence="2" id="KW-0378">Hydrolase</keyword>
<keyword evidence="4" id="KW-0067">ATP-binding</keyword>
<sequence>MASLANINNIHEEFKSYDIEFYELHIKTIVTADPETVNCWISENLHENFFLGLDTEWKIPINVSKPRSHDQHVTLLQLCTENRCLIFQLSHAPEIPRSLPGFLGDSNVTFAGVGVKQDAEKLMKDWGLSAGKTMDVAFSAAEKYGQSDYKCKGLKCFVEILLGMKIVSQFE</sequence>
<dbReference type="InterPro" id="IPR002562">
    <property type="entry name" value="3'-5'_exonuclease_dom"/>
</dbReference>
<dbReference type="eggNOG" id="KOG4373">
    <property type="taxonomic scope" value="Eukaryota"/>
</dbReference>
<dbReference type="GO" id="GO:0003676">
    <property type="term" value="F:nucleic acid binding"/>
    <property type="evidence" value="ECO:0007669"/>
    <property type="project" value="InterPro"/>
</dbReference>
<dbReference type="PANTHER" id="PTHR13620">
    <property type="entry name" value="3-5 EXONUCLEASE"/>
    <property type="match status" value="1"/>
</dbReference>
<dbReference type="GO" id="GO:0005737">
    <property type="term" value="C:cytoplasm"/>
    <property type="evidence" value="ECO:0007669"/>
    <property type="project" value="TreeGrafter"/>
</dbReference>
<keyword evidence="4" id="KW-0547">Nucleotide-binding</keyword>
<reference evidence="5" key="1">
    <citation type="submission" date="2013-01" db="EMBL/GenBank/DDBJ databases">
        <title>Draft Genome Sequence of a Mulberry Tree, Morus notabilis C.K. Schneid.</title>
        <authorList>
            <person name="He N."/>
            <person name="Zhao S."/>
        </authorList>
    </citation>
    <scope>NUCLEOTIDE SEQUENCE</scope>
</reference>
<dbReference type="KEGG" id="mnt:21405884"/>